<accession>A0ABU2ZHW2</accession>
<dbReference type="PRINTS" id="PR00081">
    <property type="entry name" value="GDHRDH"/>
</dbReference>
<keyword evidence="2" id="KW-0560">Oxidoreductase</keyword>
<evidence type="ECO:0000313" key="5">
    <source>
        <dbReference type="Proteomes" id="UP001259803"/>
    </source>
</evidence>
<dbReference type="CDD" id="cd05233">
    <property type="entry name" value="SDR_c"/>
    <property type="match status" value="1"/>
</dbReference>
<feature type="domain" description="Ketoreductase" evidence="3">
    <location>
        <begin position="10"/>
        <end position="190"/>
    </location>
</feature>
<dbReference type="InterPro" id="IPR002347">
    <property type="entry name" value="SDR_fam"/>
</dbReference>
<comment type="caution">
    <text evidence="4">The sequence shown here is derived from an EMBL/GenBank/DDBJ whole genome shotgun (WGS) entry which is preliminary data.</text>
</comment>
<protein>
    <submittedName>
        <fullName evidence="4">SDR family NAD(P)-dependent oxidoreductase</fullName>
    </submittedName>
</protein>
<evidence type="ECO:0000259" key="3">
    <source>
        <dbReference type="SMART" id="SM00822"/>
    </source>
</evidence>
<dbReference type="PANTHER" id="PTHR44196:SF2">
    <property type="entry name" value="SHORT-CHAIN DEHYDROGENASE-RELATED"/>
    <property type="match status" value="1"/>
</dbReference>
<sequence length="263" mass="27443">MSRTIEKLSGLVVVTGGSSGIGLELAKRAARDGCDLLLVARNPMPEAVAEVTAAGAASVETVEGDLATRDGIVALLQAVGDRPVAALFANAGAGEGGLFLDQQWHQIAQTLHTNITGTVALVYNIGRKMQERGAGRILVTGSIAGHIPGPFNLVYNSTKAFIDDFCIGLANEVKDSGVTVTCLLPGATGTAFFERAEMEDTKLAKAPKADPAKVAQDGYNAMLKGESHVVSGFMNKVQDTFAGLLPDDLLAQMHRKLARPDGS</sequence>
<dbReference type="PROSITE" id="PS00061">
    <property type="entry name" value="ADH_SHORT"/>
    <property type="match status" value="1"/>
</dbReference>
<dbReference type="Gene3D" id="3.40.50.720">
    <property type="entry name" value="NAD(P)-binding Rossmann-like Domain"/>
    <property type="match status" value="1"/>
</dbReference>
<gene>
    <name evidence="4" type="ORF">RM533_08385</name>
</gene>
<dbReference type="Pfam" id="PF00106">
    <property type="entry name" value="adh_short"/>
    <property type="match status" value="1"/>
</dbReference>
<proteinExistence type="inferred from homology"/>
<keyword evidence="5" id="KW-1185">Reference proteome</keyword>
<dbReference type="InterPro" id="IPR057326">
    <property type="entry name" value="KR_dom"/>
</dbReference>
<dbReference type="RefSeq" id="WP_311340769.1">
    <property type="nucleotide sequence ID" value="NZ_JAVRHS010000005.1"/>
</dbReference>
<dbReference type="SMART" id="SM00822">
    <property type="entry name" value="PKS_KR"/>
    <property type="match status" value="1"/>
</dbReference>
<dbReference type="InterPro" id="IPR020904">
    <property type="entry name" value="Sc_DH/Rdtase_CS"/>
</dbReference>
<dbReference type="PANTHER" id="PTHR44196">
    <property type="entry name" value="DEHYDROGENASE/REDUCTASE SDR FAMILY MEMBER 7B"/>
    <property type="match status" value="1"/>
</dbReference>
<evidence type="ECO:0000313" key="4">
    <source>
        <dbReference type="EMBL" id="MDT0576202.1"/>
    </source>
</evidence>
<evidence type="ECO:0000256" key="2">
    <source>
        <dbReference type="ARBA" id="ARBA00023002"/>
    </source>
</evidence>
<reference evidence="4 5" key="1">
    <citation type="submission" date="2023-09" db="EMBL/GenBank/DDBJ databases">
        <authorList>
            <person name="Rey-Velasco X."/>
        </authorList>
    </citation>
    <scope>NUCLEOTIDE SEQUENCE [LARGE SCALE GENOMIC DNA]</scope>
    <source>
        <strain evidence="4 5">F390</strain>
    </source>
</reference>
<evidence type="ECO:0000256" key="1">
    <source>
        <dbReference type="ARBA" id="ARBA00006484"/>
    </source>
</evidence>
<dbReference type="Proteomes" id="UP001259803">
    <property type="component" value="Unassembled WGS sequence"/>
</dbReference>
<comment type="similarity">
    <text evidence="1">Belongs to the short-chain dehydrogenases/reductases (SDR) family.</text>
</comment>
<dbReference type="SUPFAM" id="SSF51735">
    <property type="entry name" value="NAD(P)-binding Rossmann-fold domains"/>
    <property type="match status" value="1"/>
</dbReference>
<dbReference type="EMBL" id="JAVRHS010000005">
    <property type="protein sequence ID" value="MDT0576202.1"/>
    <property type="molecule type" value="Genomic_DNA"/>
</dbReference>
<name>A0ABU2ZHW2_9SPHN</name>
<dbReference type="InterPro" id="IPR036291">
    <property type="entry name" value="NAD(P)-bd_dom_sf"/>
</dbReference>
<organism evidence="4 5">
    <name type="scientific">Croceicoccus esteveae</name>
    <dbReference type="NCBI Taxonomy" id="3075597"/>
    <lineage>
        <taxon>Bacteria</taxon>
        <taxon>Pseudomonadati</taxon>
        <taxon>Pseudomonadota</taxon>
        <taxon>Alphaproteobacteria</taxon>
        <taxon>Sphingomonadales</taxon>
        <taxon>Erythrobacteraceae</taxon>
        <taxon>Croceicoccus</taxon>
    </lineage>
</organism>